<evidence type="ECO:0000256" key="1">
    <source>
        <dbReference type="ARBA" id="ARBA00004613"/>
    </source>
</evidence>
<name>A0AAI8YDR8_9PEZI</name>
<dbReference type="SMART" id="SM00656">
    <property type="entry name" value="Amb_all"/>
    <property type="match status" value="1"/>
</dbReference>
<dbReference type="SUPFAM" id="SSF51126">
    <property type="entry name" value="Pectin lyase-like"/>
    <property type="match status" value="1"/>
</dbReference>
<evidence type="ECO:0000256" key="8">
    <source>
        <dbReference type="RuleBase" id="RU361173"/>
    </source>
</evidence>
<keyword evidence="12" id="KW-1185">Reference proteome</keyword>
<evidence type="ECO:0000256" key="9">
    <source>
        <dbReference type="SAM" id="SignalP"/>
    </source>
</evidence>
<gene>
    <name evidence="11" type="ORF">KHLLAP_LOCUS4020</name>
</gene>
<dbReference type="Proteomes" id="UP001295740">
    <property type="component" value="Unassembled WGS sequence"/>
</dbReference>
<dbReference type="EMBL" id="CAUWAG010000006">
    <property type="protein sequence ID" value="CAJ2503552.1"/>
    <property type="molecule type" value="Genomic_DNA"/>
</dbReference>
<dbReference type="Pfam" id="PF00544">
    <property type="entry name" value="Pectate_lyase_4"/>
    <property type="match status" value="1"/>
</dbReference>
<keyword evidence="4 9" id="KW-0732">Signal</keyword>
<dbReference type="FunFam" id="2.160.20.10:FF:000003">
    <property type="entry name" value="Pectin lyase F"/>
    <property type="match status" value="1"/>
</dbReference>
<keyword evidence="8" id="KW-0119">Carbohydrate metabolism</keyword>
<keyword evidence="3 8" id="KW-0964">Secreted</keyword>
<dbReference type="EC" id="4.2.2.10" evidence="7"/>
<sequence>MKYAQAITAAAWALLPATLAAPAEGTHKRAISSIVSGTPMGFASGTTGGGDAATVYPTTVDELKSYLTSAEPQNIVISGTFNFQGTEGTKVVDACDAYPCTTSNGGQALLNTLGGCGSIATYSVSIDAAAYNPIYVASDKTLVGKDNAVLYGKGLRFSDVSNIIIQNVAITNLNPAYVWGGDAIAITDSSNIWIDHVTTSYLGRQHYAFGTGASSGVTISNSFLNGETSNSASCDGHTYWGLELVGSDDTITFYQNYVYMTSGRTPALSGNTLFHAVNNVWSSNSGHMLEGTDTGKGLYEGNYIVDAPTVVQSGFVGSLFTSDASVASQCAAYLGRNCVPNTLVNSGAFSYSDSSFLSLFSGKSIPAAASAASIESSVPAAAGNRL</sequence>
<dbReference type="Gene3D" id="2.160.20.10">
    <property type="entry name" value="Single-stranded right-handed beta-helix, Pectin lyase-like"/>
    <property type="match status" value="1"/>
</dbReference>
<reference evidence="11" key="1">
    <citation type="submission" date="2023-10" db="EMBL/GenBank/DDBJ databases">
        <authorList>
            <person name="Hackl T."/>
        </authorList>
    </citation>
    <scope>NUCLEOTIDE SEQUENCE</scope>
</reference>
<keyword evidence="5 8" id="KW-0456">Lyase</keyword>
<comment type="similarity">
    <text evidence="2 8">Belongs to the polysaccharide lyase 1 family.</text>
</comment>
<dbReference type="InterPro" id="IPR002022">
    <property type="entry name" value="Pec_lyase"/>
</dbReference>
<evidence type="ECO:0000256" key="5">
    <source>
        <dbReference type="ARBA" id="ARBA00023239"/>
    </source>
</evidence>
<keyword evidence="8" id="KW-0624">Polysaccharide degradation</keyword>
<proteinExistence type="inferred from homology"/>
<comment type="subcellular location">
    <subcellularLocation>
        <location evidence="1 8">Secreted</location>
    </subcellularLocation>
</comment>
<dbReference type="InterPro" id="IPR012334">
    <property type="entry name" value="Pectin_lyas_fold"/>
</dbReference>
<feature type="signal peptide" evidence="9">
    <location>
        <begin position="1"/>
        <end position="25"/>
    </location>
</feature>
<dbReference type="GO" id="GO:0030570">
    <property type="term" value="F:pectate lyase activity"/>
    <property type="evidence" value="ECO:0007669"/>
    <property type="project" value="InterPro"/>
</dbReference>
<dbReference type="AlphaFoldDB" id="A0AAI8YDR8"/>
<evidence type="ECO:0000256" key="7">
    <source>
        <dbReference type="ARBA" id="ARBA00039082"/>
    </source>
</evidence>
<evidence type="ECO:0000256" key="4">
    <source>
        <dbReference type="ARBA" id="ARBA00022729"/>
    </source>
</evidence>
<evidence type="ECO:0000256" key="2">
    <source>
        <dbReference type="ARBA" id="ARBA00010980"/>
    </source>
</evidence>
<dbReference type="InterPro" id="IPR011050">
    <property type="entry name" value="Pectin_lyase_fold/virulence"/>
</dbReference>
<evidence type="ECO:0000259" key="10">
    <source>
        <dbReference type="SMART" id="SM00656"/>
    </source>
</evidence>
<evidence type="ECO:0000313" key="12">
    <source>
        <dbReference type="Proteomes" id="UP001295740"/>
    </source>
</evidence>
<protein>
    <recommendedName>
        <fullName evidence="7">pectin lyase</fullName>
        <ecNumber evidence="7">4.2.2.10</ecNumber>
    </recommendedName>
</protein>
<comment type="caution">
    <text evidence="11">The sequence shown here is derived from an EMBL/GenBank/DDBJ whole genome shotgun (WGS) entry which is preliminary data.</text>
</comment>
<dbReference type="GO" id="GO:0005576">
    <property type="term" value="C:extracellular region"/>
    <property type="evidence" value="ECO:0007669"/>
    <property type="project" value="UniProtKB-SubCell"/>
</dbReference>
<evidence type="ECO:0000313" key="11">
    <source>
        <dbReference type="EMBL" id="CAJ2503552.1"/>
    </source>
</evidence>
<feature type="domain" description="Pectate lyase" evidence="10">
    <location>
        <begin position="96"/>
        <end position="310"/>
    </location>
</feature>
<comment type="catalytic activity">
    <reaction evidence="6">
        <text>Eliminative cleavage of (1-&gt;4)-alpha-D-galacturonan methyl ester to give oligosaccharides with 4-deoxy-6-O-methyl-alpha-D-galact-4-enuronosyl groups at their non-reducing ends.</text>
        <dbReference type="EC" id="4.2.2.10"/>
    </reaction>
</comment>
<dbReference type="InterPro" id="IPR045032">
    <property type="entry name" value="PEL"/>
</dbReference>
<accession>A0AAI8YDR8</accession>
<dbReference type="GO" id="GO:0000272">
    <property type="term" value="P:polysaccharide catabolic process"/>
    <property type="evidence" value="ECO:0007669"/>
    <property type="project" value="UniProtKB-KW"/>
</dbReference>
<organism evidence="11 12">
    <name type="scientific">Anthostomella pinea</name>
    <dbReference type="NCBI Taxonomy" id="933095"/>
    <lineage>
        <taxon>Eukaryota</taxon>
        <taxon>Fungi</taxon>
        <taxon>Dikarya</taxon>
        <taxon>Ascomycota</taxon>
        <taxon>Pezizomycotina</taxon>
        <taxon>Sordariomycetes</taxon>
        <taxon>Xylariomycetidae</taxon>
        <taxon>Xylariales</taxon>
        <taxon>Xylariaceae</taxon>
        <taxon>Anthostomella</taxon>
    </lineage>
</organism>
<dbReference type="GO" id="GO:0047490">
    <property type="term" value="F:pectin lyase activity"/>
    <property type="evidence" value="ECO:0007669"/>
    <property type="project" value="UniProtKB-EC"/>
</dbReference>
<dbReference type="PANTHER" id="PTHR31683">
    <property type="entry name" value="PECTATE LYASE 18-RELATED"/>
    <property type="match status" value="1"/>
</dbReference>
<evidence type="ECO:0000256" key="6">
    <source>
        <dbReference type="ARBA" id="ARBA00036818"/>
    </source>
</evidence>
<dbReference type="PANTHER" id="PTHR31683:SF16">
    <property type="entry name" value="PECTIN LYASE A-RELATED"/>
    <property type="match status" value="1"/>
</dbReference>
<evidence type="ECO:0000256" key="3">
    <source>
        <dbReference type="ARBA" id="ARBA00022525"/>
    </source>
</evidence>
<feature type="chain" id="PRO_5042611058" description="pectin lyase" evidence="9">
    <location>
        <begin position="26"/>
        <end position="386"/>
    </location>
</feature>